<evidence type="ECO:0000313" key="2">
    <source>
        <dbReference type="Proteomes" id="UP000019375"/>
    </source>
</evidence>
<accession>A0A8J2T7R6</accession>
<organism evidence="1 2">
    <name type="scientific">Zygosaccharomyces bailii (strain CLIB 213 / ATCC 58445 / CBS 680 / BCRC 21525 / NBRC 1098 / NCYC 1416 / NRRL Y-2227)</name>
    <dbReference type="NCBI Taxonomy" id="1333698"/>
    <lineage>
        <taxon>Eukaryota</taxon>
        <taxon>Fungi</taxon>
        <taxon>Dikarya</taxon>
        <taxon>Ascomycota</taxon>
        <taxon>Saccharomycotina</taxon>
        <taxon>Saccharomycetes</taxon>
        <taxon>Saccharomycetales</taxon>
        <taxon>Saccharomycetaceae</taxon>
        <taxon>Zygosaccharomyces</taxon>
    </lineage>
</organism>
<gene>
    <name evidence="1" type="ORF">BN860_10374g</name>
</gene>
<proteinExistence type="predicted"/>
<sequence>MDFSPNLDEVINLDYGEIVENLVDDQREAIEVPDGLHPEVQALLRKFMPNECRFGSLYEVYRDYDSGQGWKRKREEVEEATLDEYKKKHPRIGLVRYSTESRNAEILGTVNSYLNHQSLVLRKCMSETILNQWAINNDYIEKTTETLQDRIEIEKTQLKNLDRYRETVQAKNKSEIARLNSQWKQQLIKNANGGNN</sequence>
<protein>
    <submittedName>
        <fullName evidence="1">ZYBA0S04-10374g1_1</fullName>
    </submittedName>
</protein>
<name>A0A8J2T7R6_ZYGB2</name>
<dbReference type="AlphaFoldDB" id="A0A8J2T7R6"/>
<dbReference type="OrthoDB" id="4059443at2759"/>
<evidence type="ECO:0000313" key="1">
    <source>
        <dbReference type="EMBL" id="CDF89693.1"/>
    </source>
</evidence>
<reference evidence="2" key="1">
    <citation type="journal article" date="2013" name="Genome Announc.">
        <title>Genome sequence of the food spoilage yeast Zygosaccharomyces bailii CLIB 213(T).</title>
        <authorList>
            <person name="Galeote V."/>
            <person name="Bigey F."/>
            <person name="Devillers H."/>
            <person name="Neuveglise C."/>
            <person name="Dequin S."/>
        </authorList>
    </citation>
    <scope>NUCLEOTIDE SEQUENCE [LARGE SCALE GENOMIC DNA]</scope>
    <source>
        <strain evidence="2">CLIB 213 / ATCC 58445 / CBS 680 / CCRC 21525 / NBRC 1098 / NCYC 1416 / NRRL Y-2227</strain>
    </source>
</reference>
<keyword evidence="2" id="KW-1185">Reference proteome</keyword>
<dbReference type="EMBL" id="HG316457">
    <property type="protein sequence ID" value="CDF89693.1"/>
    <property type="molecule type" value="Genomic_DNA"/>
</dbReference>
<dbReference type="Proteomes" id="UP000019375">
    <property type="component" value="Unassembled WGS sequence"/>
</dbReference>